<evidence type="ECO:0000256" key="8">
    <source>
        <dbReference type="ARBA" id="ARBA00022801"/>
    </source>
</evidence>
<evidence type="ECO:0000259" key="20">
    <source>
        <dbReference type="SMART" id="SM01217"/>
    </source>
</evidence>
<evidence type="ECO:0000256" key="10">
    <source>
        <dbReference type="ARBA" id="ARBA00023180"/>
    </source>
</evidence>
<evidence type="ECO:0000256" key="2">
    <source>
        <dbReference type="ARBA" id="ARBA00004613"/>
    </source>
</evidence>
<dbReference type="Pfam" id="PF01915">
    <property type="entry name" value="Glyco_hydro_3_C"/>
    <property type="match status" value="1"/>
</dbReference>
<dbReference type="Pfam" id="PF14310">
    <property type="entry name" value="Fn3-like"/>
    <property type="match status" value="1"/>
</dbReference>
<comment type="subcellular location">
    <subcellularLocation>
        <location evidence="2">Secreted</location>
    </subcellularLocation>
</comment>
<dbReference type="InterPro" id="IPR036881">
    <property type="entry name" value="Glyco_hydro_3_C_sf"/>
</dbReference>
<keyword evidence="11" id="KW-0119">Carbohydrate metabolism</keyword>
<sequence>MLFSFLQVAALAATATAQSAVSSASNSTSSYLPILGPYGNSPPVYPSPNATGIGWEAALEKAKAFLAQLTPEEKDDMVTGKPGPCVGNIVPIPRIGFNGLCLQDGPLAIRVADYASVFAAGVSTAASFDKKLMYERGLYMGEEFRGKGAQVALSPVAGPLGRSAYAGRNWEGFSPDPYLTGKAMEETIKGIQAAGVQATAKHWIANEQETQRNPTYNGSVIVQESISSNLDDRTMHELYMWPFANAVRAGVSSVMCSYQRLNGSYTCENSKALNGLLKEELGFQGYVMSDWGGTHSGVPSIESGLDMNMPGGLGLYGLTFGEASDFGRNVSIAVSNGTLDASRVDDMIIRIMTPYFHLGQDVDFPLVDPSSGDLNTFSPTDTWFRYFNLNGTRSRDVRGNHSESIRELGASATVMLKNVNNTLPLKAPKVIAIFGNDAGEPAPGYLNQNNYEAGTLVAGGGSGTGRLTSLVTPLDALKAQALKTGAIIEPYLNNTLIADTDIQTLLNPGQPDVCLVFLKTWAEEAADRKSLDTDWRGNDVVESVASYCSNTVVITHSSGINNLPFANHTNVTAILAAHFPGEQTGNSIVDVLYGAVNPSGKLPYTIALEIDDYNALPLTSVNSTDPYAWNIYFEEKLEIDYRYFDAQNMSVRYEFGFGLSYTTFSVSDLTFLKCGNATVTSVAPAGAVNPGGNEALWETLWYVTVELTNTGTVAGAEVPQLYLSLPASAPAGTPPKQLRGFEKVYLEPGASSTVTFPLMRRDLSYWDIISQDWLIPEGEFGFSVGFSSRDIKLTAGLTVV</sequence>
<feature type="chain" id="PRO_5004507910" description="Probable beta-glucosidase G" evidence="19">
    <location>
        <begin position="18"/>
        <end position="800"/>
    </location>
</feature>
<proteinExistence type="inferred from homology"/>
<dbReference type="EC" id="3.2.1.21" evidence="5"/>
<evidence type="ECO:0000256" key="19">
    <source>
        <dbReference type="SAM" id="SignalP"/>
    </source>
</evidence>
<evidence type="ECO:0000256" key="17">
    <source>
        <dbReference type="ARBA" id="ARBA00041601"/>
    </source>
</evidence>
<evidence type="ECO:0000256" key="7">
    <source>
        <dbReference type="ARBA" id="ARBA00022729"/>
    </source>
</evidence>
<evidence type="ECO:0000313" key="22">
    <source>
        <dbReference type="Proteomes" id="UP000016922"/>
    </source>
</evidence>
<dbReference type="RefSeq" id="XP_008081499.1">
    <property type="nucleotide sequence ID" value="XM_008083308.1"/>
</dbReference>
<dbReference type="FunFam" id="2.60.40.10:FF:000757">
    <property type="entry name" value="Beta-glucosidase G"/>
    <property type="match status" value="1"/>
</dbReference>
<evidence type="ECO:0000256" key="14">
    <source>
        <dbReference type="ARBA" id="ARBA00024983"/>
    </source>
</evidence>
<dbReference type="OMA" id="YERGYAM"/>
<dbReference type="GO" id="GO:0008422">
    <property type="term" value="F:beta-glucosidase activity"/>
    <property type="evidence" value="ECO:0007669"/>
    <property type="project" value="UniProtKB-EC"/>
</dbReference>
<dbReference type="Proteomes" id="UP000016922">
    <property type="component" value="Unassembled WGS sequence"/>
</dbReference>
<dbReference type="eggNOG" id="ENOG502QR4D">
    <property type="taxonomic scope" value="Eukaryota"/>
</dbReference>
<dbReference type="InterPro" id="IPR050288">
    <property type="entry name" value="Cellulose_deg_GH3"/>
</dbReference>
<dbReference type="GO" id="GO:0005576">
    <property type="term" value="C:extracellular region"/>
    <property type="evidence" value="ECO:0007669"/>
    <property type="project" value="UniProtKB-SubCell"/>
</dbReference>
<feature type="domain" description="Fibronectin type III-like" evidence="20">
    <location>
        <begin position="717"/>
        <end position="788"/>
    </location>
</feature>
<dbReference type="PANTHER" id="PTHR42715">
    <property type="entry name" value="BETA-GLUCOSIDASE"/>
    <property type="match status" value="1"/>
</dbReference>
<dbReference type="OrthoDB" id="416222at2759"/>
<evidence type="ECO:0000313" key="21">
    <source>
        <dbReference type="EMBL" id="EPE31224.1"/>
    </source>
</evidence>
<dbReference type="SMART" id="SM01217">
    <property type="entry name" value="Fn3_like"/>
    <property type="match status" value="1"/>
</dbReference>
<evidence type="ECO:0000256" key="3">
    <source>
        <dbReference type="ARBA" id="ARBA00004987"/>
    </source>
</evidence>
<keyword evidence="6" id="KW-0964">Secreted</keyword>
<evidence type="ECO:0000256" key="15">
    <source>
        <dbReference type="ARBA" id="ARBA00039579"/>
    </source>
</evidence>
<reference evidence="21 22" key="1">
    <citation type="journal article" date="2013" name="BMC Genomics">
        <title>Genomics-driven discovery of the pneumocandin biosynthetic gene cluster in the fungus Glarea lozoyensis.</title>
        <authorList>
            <person name="Chen L."/>
            <person name="Yue Q."/>
            <person name="Zhang X."/>
            <person name="Xiang M."/>
            <person name="Wang C."/>
            <person name="Li S."/>
            <person name="Che Y."/>
            <person name="Ortiz-Lopez F.J."/>
            <person name="Bills G.F."/>
            <person name="Liu X."/>
            <person name="An Z."/>
        </authorList>
    </citation>
    <scope>NUCLEOTIDE SEQUENCE [LARGE SCALE GENOMIC DNA]</scope>
    <source>
        <strain evidence="22">ATCC 20868 / MF5171</strain>
    </source>
</reference>
<evidence type="ECO:0000256" key="13">
    <source>
        <dbReference type="ARBA" id="ARBA00023326"/>
    </source>
</evidence>
<evidence type="ECO:0000256" key="1">
    <source>
        <dbReference type="ARBA" id="ARBA00000448"/>
    </source>
</evidence>
<gene>
    <name evidence="21" type="ORF">GLAREA_12527</name>
</gene>
<keyword evidence="8" id="KW-0378">Hydrolase</keyword>
<keyword evidence="9" id="KW-0136">Cellulose degradation</keyword>
<feature type="signal peptide" evidence="19">
    <location>
        <begin position="1"/>
        <end position="17"/>
    </location>
</feature>
<dbReference type="Gene3D" id="3.40.50.1700">
    <property type="entry name" value="Glycoside hydrolase family 3 C-terminal domain"/>
    <property type="match status" value="1"/>
</dbReference>
<dbReference type="FunFam" id="3.20.20.300:FF:000002">
    <property type="entry name" value="Probable beta-glucosidase"/>
    <property type="match status" value="1"/>
</dbReference>
<dbReference type="SUPFAM" id="SSF52279">
    <property type="entry name" value="Beta-D-glucan exohydrolase, C-terminal domain"/>
    <property type="match status" value="1"/>
</dbReference>
<dbReference type="Pfam" id="PF00933">
    <property type="entry name" value="Glyco_hydro_3"/>
    <property type="match status" value="1"/>
</dbReference>
<evidence type="ECO:0000256" key="6">
    <source>
        <dbReference type="ARBA" id="ARBA00022525"/>
    </source>
</evidence>
<keyword evidence="10" id="KW-0325">Glycoprotein</keyword>
<dbReference type="InterPro" id="IPR001764">
    <property type="entry name" value="Glyco_hydro_3_N"/>
</dbReference>
<dbReference type="KEGG" id="glz:GLAREA_12527"/>
<dbReference type="AlphaFoldDB" id="S3D249"/>
<dbReference type="GO" id="GO:0030245">
    <property type="term" value="P:cellulose catabolic process"/>
    <property type="evidence" value="ECO:0007669"/>
    <property type="project" value="UniProtKB-KW"/>
</dbReference>
<name>S3D249_GLAL2</name>
<keyword evidence="13" id="KW-0624">Polysaccharide degradation</keyword>
<comment type="catalytic activity">
    <reaction evidence="1">
        <text>Hydrolysis of terminal, non-reducing beta-D-glucosyl residues with release of beta-D-glucose.</text>
        <dbReference type="EC" id="3.2.1.21"/>
    </reaction>
</comment>
<keyword evidence="12 21" id="KW-0326">Glycosidase</keyword>
<dbReference type="InterPro" id="IPR017853">
    <property type="entry name" value="GH"/>
</dbReference>
<evidence type="ECO:0000256" key="9">
    <source>
        <dbReference type="ARBA" id="ARBA00023001"/>
    </source>
</evidence>
<dbReference type="HOGENOM" id="CLU_004542_2_3_1"/>
<dbReference type="Gene3D" id="3.20.20.300">
    <property type="entry name" value="Glycoside hydrolase, family 3, N-terminal domain"/>
    <property type="match status" value="1"/>
</dbReference>
<evidence type="ECO:0000256" key="18">
    <source>
        <dbReference type="ARBA" id="ARBA00041808"/>
    </source>
</evidence>
<protein>
    <recommendedName>
        <fullName evidence="15">Probable beta-glucosidase G</fullName>
        <ecNumber evidence="5">3.2.1.21</ecNumber>
    </recommendedName>
    <alternativeName>
        <fullName evidence="16">Beta-D-glucoside glucohydrolase G</fullName>
    </alternativeName>
    <alternativeName>
        <fullName evidence="17">Cellobiase G</fullName>
    </alternativeName>
    <alternativeName>
        <fullName evidence="18">Gentiobiase G</fullName>
    </alternativeName>
</protein>
<evidence type="ECO:0000256" key="11">
    <source>
        <dbReference type="ARBA" id="ARBA00023277"/>
    </source>
</evidence>
<accession>S3D249</accession>
<dbReference type="InterPro" id="IPR013783">
    <property type="entry name" value="Ig-like_fold"/>
</dbReference>
<evidence type="ECO:0000256" key="12">
    <source>
        <dbReference type="ARBA" id="ARBA00023295"/>
    </source>
</evidence>
<evidence type="ECO:0000256" key="16">
    <source>
        <dbReference type="ARBA" id="ARBA00041276"/>
    </source>
</evidence>
<dbReference type="PANTHER" id="PTHR42715:SF12">
    <property type="entry name" value="BETA-GLUCOSIDASE G-RELATED"/>
    <property type="match status" value="1"/>
</dbReference>
<comment type="pathway">
    <text evidence="3">Glycan metabolism; cellulose degradation.</text>
</comment>
<dbReference type="Gene3D" id="2.60.40.10">
    <property type="entry name" value="Immunoglobulins"/>
    <property type="match status" value="1"/>
</dbReference>
<keyword evidence="7 19" id="KW-0732">Signal</keyword>
<evidence type="ECO:0000256" key="5">
    <source>
        <dbReference type="ARBA" id="ARBA00012744"/>
    </source>
</evidence>
<dbReference type="SUPFAM" id="SSF51445">
    <property type="entry name" value="(Trans)glycosidases"/>
    <property type="match status" value="1"/>
</dbReference>
<comment type="function">
    <text evidence="14">Beta-glucosidases are one of a number of cellulolytic enzymes involved in the degradation of cellulosic biomass. Catalyzes the last step releasing glucose from the inhibitory cellobiose.</text>
</comment>
<organism evidence="21 22">
    <name type="scientific">Glarea lozoyensis (strain ATCC 20868 / MF5171)</name>
    <dbReference type="NCBI Taxonomy" id="1116229"/>
    <lineage>
        <taxon>Eukaryota</taxon>
        <taxon>Fungi</taxon>
        <taxon>Dikarya</taxon>
        <taxon>Ascomycota</taxon>
        <taxon>Pezizomycotina</taxon>
        <taxon>Leotiomycetes</taxon>
        <taxon>Helotiales</taxon>
        <taxon>Helotiaceae</taxon>
        <taxon>Glarea</taxon>
    </lineage>
</organism>
<dbReference type="GeneID" id="19471567"/>
<dbReference type="EMBL" id="KE145362">
    <property type="protein sequence ID" value="EPE31224.1"/>
    <property type="molecule type" value="Genomic_DNA"/>
</dbReference>
<keyword evidence="22" id="KW-1185">Reference proteome</keyword>
<dbReference type="InterPro" id="IPR026891">
    <property type="entry name" value="Fn3-like"/>
</dbReference>
<dbReference type="STRING" id="1116229.S3D249"/>
<dbReference type="InterPro" id="IPR002772">
    <property type="entry name" value="Glyco_hydro_3_C"/>
</dbReference>
<dbReference type="PRINTS" id="PR00133">
    <property type="entry name" value="GLHYDRLASE3"/>
</dbReference>
<dbReference type="InterPro" id="IPR036962">
    <property type="entry name" value="Glyco_hydro_3_N_sf"/>
</dbReference>
<evidence type="ECO:0000256" key="4">
    <source>
        <dbReference type="ARBA" id="ARBA00005336"/>
    </source>
</evidence>
<comment type="similarity">
    <text evidence="4">Belongs to the glycosyl hydrolase 3 family.</text>
</comment>